<organism evidence="8 9">
    <name type="scientific">Duganella aquatilis</name>
    <dbReference type="NCBI Taxonomy" id="2666082"/>
    <lineage>
        <taxon>Bacteria</taxon>
        <taxon>Pseudomonadati</taxon>
        <taxon>Pseudomonadota</taxon>
        <taxon>Betaproteobacteria</taxon>
        <taxon>Burkholderiales</taxon>
        <taxon>Oxalobacteraceae</taxon>
        <taxon>Telluria group</taxon>
        <taxon>Duganella</taxon>
    </lineage>
</organism>
<evidence type="ECO:0000256" key="7">
    <source>
        <dbReference type="ARBA" id="ARBA00023237"/>
    </source>
</evidence>
<dbReference type="InterPro" id="IPR003423">
    <property type="entry name" value="OMP_efflux"/>
</dbReference>
<evidence type="ECO:0000313" key="9">
    <source>
        <dbReference type="Proteomes" id="UP000439986"/>
    </source>
</evidence>
<dbReference type="PANTHER" id="PTHR30026:SF20">
    <property type="entry name" value="OUTER MEMBRANE PROTEIN TOLC"/>
    <property type="match status" value="1"/>
</dbReference>
<evidence type="ECO:0000256" key="1">
    <source>
        <dbReference type="ARBA" id="ARBA00004442"/>
    </source>
</evidence>
<accession>A0A844D5J3</accession>
<evidence type="ECO:0000256" key="5">
    <source>
        <dbReference type="ARBA" id="ARBA00022692"/>
    </source>
</evidence>
<dbReference type="EMBL" id="WKJL01000043">
    <property type="protein sequence ID" value="MRW88163.1"/>
    <property type="molecule type" value="Genomic_DNA"/>
</dbReference>
<dbReference type="GO" id="GO:1990281">
    <property type="term" value="C:efflux pump complex"/>
    <property type="evidence" value="ECO:0007669"/>
    <property type="project" value="TreeGrafter"/>
</dbReference>
<dbReference type="Gene3D" id="1.20.1600.10">
    <property type="entry name" value="Outer membrane efflux proteins (OEP)"/>
    <property type="match status" value="1"/>
</dbReference>
<name>A0A844D5J3_9BURK</name>
<gene>
    <name evidence="8" type="ORF">GJ698_29210</name>
</gene>
<proteinExistence type="inferred from homology"/>
<keyword evidence="3" id="KW-0813">Transport</keyword>
<dbReference type="InterPro" id="IPR010130">
    <property type="entry name" value="T1SS_OMP_TolC"/>
</dbReference>
<dbReference type="SUPFAM" id="SSF56954">
    <property type="entry name" value="Outer membrane efflux proteins (OEP)"/>
    <property type="match status" value="1"/>
</dbReference>
<comment type="similarity">
    <text evidence="2">Belongs to the outer membrane factor (OMF) (TC 1.B.17) family.</text>
</comment>
<evidence type="ECO:0000313" key="8">
    <source>
        <dbReference type="EMBL" id="MRW88163.1"/>
    </source>
</evidence>
<keyword evidence="5" id="KW-0812">Transmembrane</keyword>
<dbReference type="PANTHER" id="PTHR30026">
    <property type="entry name" value="OUTER MEMBRANE PROTEIN TOLC"/>
    <property type="match status" value="1"/>
</dbReference>
<dbReference type="Pfam" id="PF02321">
    <property type="entry name" value="OEP"/>
    <property type="match status" value="2"/>
</dbReference>
<sequence>MLLTSGHASAISLLQAYEAALNNDPTYRSAMHDAQGGKEYAVLGRSNLLPNISANYAASKNRADQITYNSAGQGFADHPEYYSRSRSVTLRQPLFSLDAWARYKQGRAQTDYSDSTYTAQLQDTMLRVSSAYVDVLFASEQVRLAVAQRDAYIEQKKVNDRMFEKGEGTRTDVLETQSKLDLAEAQLLESQDNLKVLRATLGTLIGQEDVEVDELAPNFRIAPLPEGGLEAWAKMALEHNPNIEAQNYAIEAAKQEVNKNRAGHTPRVDFVGSYTKSNSDTLNTYNQDQTIRSIGIQVNIPLYSGGAVSATTRQASAGLEKARDELQIRTDKVMLDLRKQYTTVISSVSRIRALDQAVLSGELLLKATQQSIKGGIRINLDLLNAQAQLNTTYRDLAQARYNYLMATLRLRAAAGVISVDDIREIGNYFR</sequence>
<evidence type="ECO:0000256" key="3">
    <source>
        <dbReference type="ARBA" id="ARBA00022448"/>
    </source>
</evidence>
<keyword evidence="7" id="KW-0998">Cell outer membrane</keyword>
<dbReference type="NCBIfam" id="TIGR01844">
    <property type="entry name" value="type_I_sec_TolC"/>
    <property type="match status" value="1"/>
</dbReference>
<dbReference type="GO" id="GO:0015288">
    <property type="term" value="F:porin activity"/>
    <property type="evidence" value="ECO:0007669"/>
    <property type="project" value="TreeGrafter"/>
</dbReference>
<dbReference type="AlphaFoldDB" id="A0A844D5J3"/>
<dbReference type="Proteomes" id="UP000439986">
    <property type="component" value="Unassembled WGS sequence"/>
</dbReference>
<keyword evidence="6" id="KW-0472">Membrane</keyword>
<protein>
    <submittedName>
        <fullName evidence="8">TolC family outer membrane protein</fullName>
    </submittedName>
</protein>
<dbReference type="InterPro" id="IPR051906">
    <property type="entry name" value="TolC-like"/>
</dbReference>
<evidence type="ECO:0000256" key="4">
    <source>
        <dbReference type="ARBA" id="ARBA00022452"/>
    </source>
</evidence>
<dbReference type="GO" id="GO:0009279">
    <property type="term" value="C:cell outer membrane"/>
    <property type="evidence" value="ECO:0007669"/>
    <property type="project" value="UniProtKB-SubCell"/>
</dbReference>
<evidence type="ECO:0000256" key="2">
    <source>
        <dbReference type="ARBA" id="ARBA00007613"/>
    </source>
</evidence>
<comment type="subcellular location">
    <subcellularLocation>
        <location evidence="1">Cell outer membrane</location>
    </subcellularLocation>
</comment>
<keyword evidence="9" id="KW-1185">Reference proteome</keyword>
<dbReference type="GO" id="GO:0015562">
    <property type="term" value="F:efflux transmembrane transporter activity"/>
    <property type="evidence" value="ECO:0007669"/>
    <property type="project" value="InterPro"/>
</dbReference>
<comment type="caution">
    <text evidence="8">The sequence shown here is derived from an EMBL/GenBank/DDBJ whole genome shotgun (WGS) entry which is preliminary data.</text>
</comment>
<reference evidence="8 9" key="1">
    <citation type="submission" date="2019-11" db="EMBL/GenBank/DDBJ databases">
        <title>Novel species isolated from a subtropical stream in China.</title>
        <authorList>
            <person name="Lu H."/>
        </authorList>
    </citation>
    <scope>NUCLEOTIDE SEQUENCE [LARGE SCALE GENOMIC DNA]</scope>
    <source>
        <strain evidence="8 9">FT26W</strain>
    </source>
</reference>
<keyword evidence="4" id="KW-1134">Transmembrane beta strand</keyword>
<evidence type="ECO:0000256" key="6">
    <source>
        <dbReference type="ARBA" id="ARBA00023136"/>
    </source>
</evidence>